<dbReference type="PROSITE" id="PS51257">
    <property type="entry name" value="PROKAR_LIPOPROTEIN"/>
    <property type="match status" value="1"/>
</dbReference>
<gene>
    <name evidence="2" type="ORF">C5Y93_15840</name>
</gene>
<feature type="chain" id="PRO_5015714707" description="Secretin/TonB short N-terminal domain-containing protein" evidence="1">
    <location>
        <begin position="23"/>
        <end position="537"/>
    </location>
</feature>
<dbReference type="Proteomes" id="UP000237819">
    <property type="component" value="Unassembled WGS sequence"/>
</dbReference>
<accession>A0A2S8GKM8</accession>
<name>A0A2S8GKM8_9BACT</name>
<evidence type="ECO:0000313" key="2">
    <source>
        <dbReference type="EMBL" id="PQO45005.1"/>
    </source>
</evidence>
<keyword evidence="1" id="KW-0732">Signal</keyword>
<protein>
    <recommendedName>
        <fullName evidence="4">Secretin/TonB short N-terminal domain-containing protein</fullName>
    </recommendedName>
</protein>
<feature type="signal peptide" evidence="1">
    <location>
        <begin position="1"/>
        <end position="22"/>
    </location>
</feature>
<dbReference type="RefSeq" id="WP_105336405.1">
    <property type="nucleotide sequence ID" value="NZ_PUHZ01000016.1"/>
</dbReference>
<organism evidence="2 3">
    <name type="scientific">Blastopirellula marina</name>
    <dbReference type="NCBI Taxonomy" id="124"/>
    <lineage>
        <taxon>Bacteria</taxon>
        <taxon>Pseudomonadati</taxon>
        <taxon>Planctomycetota</taxon>
        <taxon>Planctomycetia</taxon>
        <taxon>Pirellulales</taxon>
        <taxon>Pirellulaceae</taxon>
        <taxon>Blastopirellula</taxon>
    </lineage>
</organism>
<dbReference type="OrthoDB" id="277020at2"/>
<dbReference type="EMBL" id="PUHZ01000016">
    <property type="protein sequence ID" value="PQO45005.1"/>
    <property type="molecule type" value="Genomic_DNA"/>
</dbReference>
<evidence type="ECO:0000313" key="3">
    <source>
        <dbReference type="Proteomes" id="UP000237819"/>
    </source>
</evidence>
<sequence length="537" mass="59971">MYFRFSYLLLLVALLGCRPEAAQTPTLPVDFGQPFDDEDRQYQAVQQKLQQPVHCDFVEKPLSSVLKKIGEEAGVEIRIDQRALESAGYGTDLPVTLTLEQIQLRSALDLLRRILDNGRRVDFRIAGDRILLGDIRPRDEDLLPVVFYPCVDLLYSADGAGPEEDDLTYTVTSSLEAESWEELGGPGTIYVESNGLVVTQTDEMQRQVAALLAALRQAKSLSSRNYDPTPIAVDFDAAAREELRRKLREARFEFLDFRETPLEDVVRMISEHCHVQAHIDAEGLGDVGYYGSMPINGSWVTGSAETVLNDVLRPLELTFVYHDEFIEITTPEREESLPITKVYPIRDLLAEQRPAEPAPKQTGGMKFAGIPARQGPPNRAEELVDLLTYSVNPESWEELGGVGSCQPFWVSDALIVTQSLLVHEKCERLLATLRRDRQPDPPAARALAAQPTPSLVISYDLENDDAAAMEVFAKSLKEEIEPGSWDGTQRYVRVAGSRLLVKAPPELQERIGHWIAVLLRPRPAEEVFGAPAPRVVF</sequence>
<evidence type="ECO:0008006" key="4">
    <source>
        <dbReference type="Google" id="ProtNLM"/>
    </source>
</evidence>
<dbReference type="AlphaFoldDB" id="A0A2S8GKM8"/>
<comment type="caution">
    <text evidence="2">The sequence shown here is derived from an EMBL/GenBank/DDBJ whole genome shotgun (WGS) entry which is preliminary data.</text>
</comment>
<proteinExistence type="predicted"/>
<reference evidence="2 3" key="1">
    <citation type="submission" date="2018-02" db="EMBL/GenBank/DDBJ databases">
        <title>Comparative genomes isolates from brazilian mangrove.</title>
        <authorList>
            <person name="Araujo J.E."/>
            <person name="Taketani R.G."/>
            <person name="Silva M.C.P."/>
            <person name="Loureco M.V."/>
            <person name="Andreote F.D."/>
        </authorList>
    </citation>
    <scope>NUCLEOTIDE SEQUENCE [LARGE SCALE GENOMIC DNA]</scope>
    <source>
        <strain evidence="2 3">Nap-Phe MGV</strain>
    </source>
</reference>
<evidence type="ECO:0000256" key="1">
    <source>
        <dbReference type="SAM" id="SignalP"/>
    </source>
</evidence>